<evidence type="ECO:0000313" key="4">
    <source>
        <dbReference type="Proteomes" id="UP001589836"/>
    </source>
</evidence>
<dbReference type="Proteomes" id="UP001589836">
    <property type="component" value="Unassembled WGS sequence"/>
</dbReference>
<keyword evidence="2" id="KW-0472">Membrane</keyword>
<name>A0ABV6LRN5_9BACI</name>
<evidence type="ECO:0000256" key="2">
    <source>
        <dbReference type="SAM" id="Phobius"/>
    </source>
</evidence>
<dbReference type="EMBL" id="JBHLTP010000012">
    <property type="protein sequence ID" value="MFC0524908.1"/>
    <property type="molecule type" value="Genomic_DNA"/>
</dbReference>
<evidence type="ECO:0000313" key="3">
    <source>
        <dbReference type="EMBL" id="MFC0524908.1"/>
    </source>
</evidence>
<feature type="compositionally biased region" description="Basic and acidic residues" evidence="1">
    <location>
        <begin position="16"/>
        <end position="35"/>
    </location>
</feature>
<dbReference type="InterPro" id="IPR045946">
    <property type="entry name" value="DUF6366"/>
</dbReference>
<protein>
    <submittedName>
        <fullName evidence="3">DUF6366 family protein</fullName>
    </submittedName>
</protein>
<accession>A0ABV6LRN5</accession>
<proteinExistence type="predicted"/>
<dbReference type="RefSeq" id="WP_377349454.1">
    <property type="nucleotide sequence ID" value="NZ_JBHLTP010000012.1"/>
</dbReference>
<organism evidence="3 4">
    <name type="scientific">Pontibacillus salicampi</name>
    <dbReference type="NCBI Taxonomy" id="1449801"/>
    <lineage>
        <taxon>Bacteria</taxon>
        <taxon>Bacillati</taxon>
        <taxon>Bacillota</taxon>
        <taxon>Bacilli</taxon>
        <taxon>Bacillales</taxon>
        <taxon>Bacillaceae</taxon>
        <taxon>Pontibacillus</taxon>
    </lineage>
</organism>
<feature type="compositionally biased region" description="Polar residues" evidence="1">
    <location>
        <begin position="36"/>
        <end position="45"/>
    </location>
</feature>
<feature type="transmembrane region" description="Helical" evidence="2">
    <location>
        <begin position="61"/>
        <end position="83"/>
    </location>
</feature>
<sequence length="85" mass="9578">MNTVYERVELAMYHDNKEKEMPDNSRERLRQKERNNNAASNVTDGFHRSSNGSLVDLVGGLGWKGTGIVLLVAIIGFVIYSLFFS</sequence>
<keyword evidence="2" id="KW-0812">Transmembrane</keyword>
<keyword evidence="4" id="KW-1185">Reference proteome</keyword>
<gene>
    <name evidence="3" type="ORF">ACFFGV_15120</name>
</gene>
<reference evidence="3 4" key="1">
    <citation type="submission" date="2024-09" db="EMBL/GenBank/DDBJ databases">
        <authorList>
            <person name="Sun Q."/>
            <person name="Mori K."/>
        </authorList>
    </citation>
    <scope>NUCLEOTIDE SEQUENCE [LARGE SCALE GENOMIC DNA]</scope>
    <source>
        <strain evidence="3 4">NCAIM B.02529</strain>
    </source>
</reference>
<evidence type="ECO:0000256" key="1">
    <source>
        <dbReference type="SAM" id="MobiDB-lite"/>
    </source>
</evidence>
<feature type="region of interest" description="Disordered" evidence="1">
    <location>
        <begin position="16"/>
        <end position="45"/>
    </location>
</feature>
<dbReference type="Pfam" id="PF19893">
    <property type="entry name" value="DUF6366"/>
    <property type="match status" value="1"/>
</dbReference>
<comment type="caution">
    <text evidence="3">The sequence shown here is derived from an EMBL/GenBank/DDBJ whole genome shotgun (WGS) entry which is preliminary data.</text>
</comment>
<keyword evidence="2" id="KW-1133">Transmembrane helix</keyword>